<organism evidence="2 3">
    <name type="scientific">Sorangium cellulosum</name>
    <name type="common">Polyangium cellulosum</name>
    <dbReference type="NCBI Taxonomy" id="56"/>
    <lineage>
        <taxon>Bacteria</taxon>
        <taxon>Pseudomonadati</taxon>
        <taxon>Myxococcota</taxon>
        <taxon>Polyangia</taxon>
        <taxon>Polyangiales</taxon>
        <taxon>Polyangiaceae</taxon>
        <taxon>Sorangium</taxon>
    </lineage>
</organism>
<dbReference type="EMBL" id="CP012673">
    <property type="protein sequence ID" value="AUX47552.1"/>
    <property type="molecule type" value="Genomic_DNA"/>
</dbReference>
<dbReference type="RefSeq" id="WP_159397876.1">
    <property type="nucleotide sequence ID" value="NZ_CP012673.1"/>
</dbReference>
<dbReference type="Proteomes" id="UP000238348">
    <property type="component" value="Chromosome"/>
</dbReference>
<accession>A0A2L0F7Q8</accession>
<evidence type="ECO:0000256" key="1">
    <source>
        <dbReference type="SAM" id="SignalP"/>
    </source>
</evidence>
<feature type="chain" id="PRO_5014830640" description="Pacifastin domain-containing protein" evidence="1">
    <location>
        <begin position="27"/>
        <end position="76"/>
    </location>
</feature>
<proteinExistence type="predicted"/>
<protein>
    <recommendedName>
        <fullName evidence="4">Pacifastin domain-containing protein</fullName>
    </recommendedName>
</protein>
<dbReference type="AlphaFoldDB" id="A0A2L0F7Q8"/>
<evidence type="ECO:0000313" key="3">
    <source>
        <dbReference type="Proteomes" id="UP000238348"/>
    </source>
</evidence>
<evidence type="ECO:0000313" key="2">
    <source>
        <dbReference type="EMBL" id="AUX47552.1"/>
    </source>
</evidence>
<reference evidence="2 3" key="1">
    <citation type="submission" date="2015-09" db="EMBL/GenBank/DDBJ databases">
        <title>Sorangium comparison.</title>
        <authorList>
            <person name="Zaburannyi N."/>
            <person name="Bunk B."/>
            <person name="Overmann J."/>
            <person name="Mueller R."/>
        </authorList>
    </citation>
    <scope>NUCLEOTIDE SEQUENCE [LARGE SCALE GENOMIC DNA]</scope>
    <source>
        <strain evidence="2 3">So ce26</strain>
    </source>
</reference>
<dbReference type="SUPFAM" id="SSF57603">
    <property type="entry name" value="FnI-like domain"/>
    <property type="match status" value="1"/>
</dbReference>
<gene>
    <name evidence="2" type="ORF">SOCE26_090740</name>
</gene>
<keyword evidence="1" id="KW-0732">Signal</keyword>
<dbReference type="Gene3D" id="2.10.70.10">
    <property type="entry name" value="Complement Module, domain 1"/>
    <property type="match status" value="1"/>
</dbReference>
<feature type="signal peptide" evidence="1">
    <location>
        <begin position="1"/>
        <end position="26"/>
    </location>
</feature>
<name>A0A2L0F7Q8_SORCE</name>
<dbReference type="PROSITE" id="PS51257">
    <property type="entry name" value="PROKAR_LIPOPROTEIN"/>
    <property type="match status" value="1"/>
</dbReference>
<sequence>MTAPRTSWFHRAPVISLAIALSGALAGCGLIGEPTCEYDGVEYSPGDKFPDTDGCNSCYCTEDGDVACTDMQCTSD</sequence>
<evidence type="ECO:0008006" key="4">
    <source>
        <dbReference type="Google" id="ProtNLM"/>
    </source>
</evidence>